<reference evidence="3" key="1">
    <citation type="submission" date="2020-08" db="EMBL/GenBank/DDBJ databases">
        <title>Whole genome shotgun sequence of Polymorphospora rubra NBRC 101157.</title>
        <authorList>
            <person name="Komaki H."/>
            <person name="Tamura T."/>
        </authorList>
    </citation>
    <scope>NUCLEOTIDE SEQUENCE</scope>
    <source>
        <strain evidence="3">NBRC 101157</strain>
    </source>
</reference>
<dbReference type="PANTHER" id="PTHR11360:SF284">
    <property type="entry name" value="EG:103B4.3 PROTEIN-RELATED"/>
    <property type="match status" value="1"/>
</dbReference>
<dbReference type="Gene3D" id="1.20.1250.20">
    <property type="entry name" value="MFS general substrate transporter like domains"/>
    <property type="match status" value="1"/>
</dbReference>
<feature type="region of interest" description="Disordered" evidence="1">
    <location>
        <begin position="1"/>
        <end position="29"/>
    </location>
</feature>
<feature type="transmembrane region" description="Helical" evidence="2">
    <location>
        <begin position="204"/>
        <end position="223"/>
    </location>
</feature>
<keyword evidence="2" id="KW-0472">Membrane</keyword>
<dbReference type="Pfam" id="PF07690">
    <property type="entry name" value="MFS_1"/>
    <property type="match status" value="1"/>
</dbReference>
<dbReference type="InterPro" id="IPR036259">
    <property type="entry name" value="MFS_trans_sf"/>
</dbReference>
<feature type="transmembrane region" description="Helical" evidence="2">
    <location>
        <begin position="82"/>
        <end position="105"/>
    </location>
</feature>
<dbReference type="InterPro" id="IPR011701">
    <property type="entry name" value="MFS"/>
</dbReference>
<accession>A0A810MUP6</accession>
<dbReference type="Proteomes" id="UP000680866">
    <property type="component" value="Chromosome"/>
</dbReference>
<keyword evidence="2" id="KW-0812">Transmembrane</keyword>
<dbReference type="PANTHER" id="PTHR11360">
    <property type="entry name" value="MONOCARBOXYLATE TRANSPORTER"/>
    <property type="match status" value="1"/>
</dbReference>
<evidence type="ECO:0000256" key="2">
    <source>
        <dbReference type="SAM" id="Phobius"/>
    </source>
</evidence>
<feature type="transmembrane region" description="Helical" evidence="2">
    <location>
        <begin position="47"/>
        <end position="70"/>
    </location>
</feature>
<evidence type="ECO:0000313" key="3">
    <source>
        <dbReference type="EMBL" id="BCJ64250.1"/>
    </source>
</evidence>
<dbReference type="AlphaFoldDB" id="A0A810MUP6"/>
<dbReference type="SUPFAM" id="SSF103473">
    <property type="entry name" value="MFS general substrate transporter"/>
    <property type="match status" value="1"/>
</dbReference>
<evidence type="ECO:0000313" key="4">
    <source>
        <dbReference type="Proteomes" id="UP000680866"/>
    </source>
</evidence>
<evidence type="ECO:0008006" key="5">
    <source>
        <dbReference type="Google" id="ProtNLM"/>
    </source>
</evidence>
<keyword evidence="4" id="KW-1185">Reference proteome</keyword>
<feature type="transmembrane region" description="Helical" evidence="2">
    <location>
        <begin position="112"/>
        <end position="133"/>
    </location>
</feature>
<dbReference type="GO" id="GO:0022857">
    <property type="term" value="F:transmembrane transporter activity"/>
    <property type="evidence" value="ECO:0007669"/>
    <property type="project" value="InterPro"/>
</dbReference>
<organism evidence="3 4">
    <name type="scientific">Polymorphospora rubra</name>
    <dbReference type="NCBI Taxonomy" id="338584"/>
    <lineage>
        <taxon>Bacteria</taxon>
        <taxon>Bacillati</taxon>
        <taxon>Actinomycetota</taxon>
        <taxon>Actinomycetes</taxon>
        <taxon>Micromonosporales</taxon>
        <taxon>Micromonosporaceae</taxon>
        <taxon>Polymorphospora</taxon>
    </lineage>
</organism>
<feature type="transmembrane region" description="Helical" evidence="2">
    <location>
        <begin position="169"/>
        <end position="192"/>
    </location>
</feature>
<evidence type="ECO:0000256" key="1">
    <source>
        <dbReference type="SAM" id="MobiDB-lite"/>
    </source>
</evidence>
<keyword evidence="2" id="KW-1133">Transmembrane helix</keyword>
<dbReference type="InterPro" id="IPR050327">
    <property type="entry name" value="Proton-linked_MCT"/>
</dbReference>
<dbReference type="KEGG" id="pry:Prubr_12710"/>
<protein>
    <recommendedName>
        <fullName evidence="5">MFS transporter</fullName>
    </recommendedName>
</protein>
<dbReference type="EMBL" id="AP023359">
    <property type="protein sequence ID" value="BCJ64250.1"/>
    <property type="molecule type" value="Genomic_DNA"/>
</dbReference>
<sequence length="246" mass="25469">MAAARPPGGSGSAAVRRHRGRTRPAPTGGAAARALGALAAAARTRAFWLLAAGFAICGATTNGLVGTHFIPAAHDHGMPQTTAAGLLALVGLFDIAGTIASGWLTDRIDPRVLLAVYYGLRGLSLLVLPSLFAETAGPSMLVFIVFYGLDWVATVPPTVALCREYFGDAGAVVFGWVFASHQLGAGFAATAAGLVRDQLGTYVLAWYVAGGLSIGAAVLSMMLRRRRADRTKLPDVPVNPRSDALT</sequence>
<name>A0A810MUP6_9ACTN</name>
<feature type="transmembrane region" description="Helical" evidence="2">
    <location>
        <begin position="139"/>
        <end position="162"/>
    </location>
</feature>
<gene>
    <name evidence="3" type="ORF">Prubr_12710</name>
</gene>
<proteinExistence type="predicted"/>